<keyword evidence="2" id="KW-1185">Reference proteome</keyword>
<reference evidence="1 2" key="1">
    <citation type="journal article" date="2011" name="Stand. Genomic Sci.">
        <title>Complete genome sequence of Deinococcus maricopensis type strain (LB-34).</title>
        <authorList>
            <person name="Pukall R."/>
            <person name="Zeytun A."/>
            <person name="Lucas S."/>
            <person name="Lapidus A."/>
            <person name="Hammon N."/>
            <person name="Deshpande S."/>
            <person name="Nolan M."/>
            <person name="Cheng J.F."/>
            <person name="Pitluck S."/>
            <person name="Liolios K."/>
            <person name="Pagani I."/>
            <person name="Mikhailova N."/>
            <person name="Ivanova N."/>
            <person name="Mavromatis K."/>
            <person name="Pati A."/>
            <person name="Tapia R."/>
            <person name="Han C."/>
            <person name="Goodwin L."/>
            <person name="Chen A."/>
            <person name="Palaniappan K."/>
            <person name="Land M."/>
            <person name="Hauser L."/>
            <person name="Chang Y.J."/>
            <person name="Jeffries C.D."/>
            <person name="Brambilla E.M."/>
            <person name="Rohde M."/>
            <person name="Goker M."/>
            <person name="Detter J.C."/>
            <person name="Woyke T."/>
            <person name="Bristow J."/>
            <person name="Eisen J.A."/>
            <person name="Markowitz V."/>
            <person name="Hugenholtz P."/>
            <person name="Kyrpides N.C."/>
            <person name="Klenk H.P."/>
        </authorList>
    </citation>
    <scope>NUCLEOTIDE SEQUENCE [LARGE SCALE GENOMIC DNA]</scope>
    <source>
        <strain evidence="2">DSM 21211 / LMG 22137 / NRRL B-23946 / LB-34</strain>
    </source>
</reference>
<dbReference type="STRING" id="709986.Deima_0425"/>
<dbReference type="Proteomes" id="UP000008635">
    <property type="component" value="Chromosome"/>
</dbReference>
<gene>
    <name evidence="1" type="ordered locus">Deima_0425</name>
</gene>
<dbReference type="RefSeq" id="WP_013555590.1">
    <property type="nucleotide sequence ID" value="NC_014958.1"/>
</dbReference>
<evidence type="ECO:0000313" key="1">
    <source>
        <dbReference type="EMBL" id="ADV66085.1"/>
    </source>
</evidence>
<sequence>MGFRSVVFGHVQTLDQAAHAANERALRGFPYDEMHPFRDIFHLEPAARYKAPSVIFGGTFKALEDDWAEWFGSFVALLSTLEATEANVVLDCWRGRFAWTLMPESLAGGACAPDLLEARGTLTREQWCIVRAPDLPEEVQGVLHPGRVPVRLLPDVPYGF</sequence>
<reference evidence="2" key="2">
    <citation type="submission" date="2011-01" db="EMBL/GenBank/DDBJ databases">
        <title>The complete genome of Deinococcus maricopensis DSM 21211.</title>
        <authorList>
            <consortium name="US DOE Joint Genome Institute (JGI-PGF)"/>
            <person name="Lucas S."/>
            <person name="Copeland A."/>
            <person name="Lapidus A."/>
            <person name="Goodwin L."/>
            <person name="Pitluck S."/>
            <person name="Kyrpides N."/>
            <person name="Mavromatis K."/>
            <person name="Pagani I."/>
            <person name="Ivanova N."/>
            <person name="Ovchinnikova G."/>
            <person name="Zeytun A."/>
            <person name="Detter J.C."/>
            <person name="Han C."/>
            <person name="Land M."/>
            <person name="Hauser L."/>
            <person name="Markowitz V."/>
            <person name="Cheng J.-F."/>
            <person name="Hugenholtz P."/>
            <person name="Woyke T."/>
            <person name="Wu D."/>
            <person name="Pukall R."/>
            <person name="Gehrich-Schroeter G."/>
            <person name="Brambilla E."/>
            <person name="Klenk H.-P."/>
            <person name="Eisen J.A."/>
        </authorList>
    </citation>
    <scope>NUCLEOTIDE SEQUENCE [LARGE SCALE GENOMIC DNA]</scope>
    <source>
        <strain evidence="2">DSM 21211 / LMG 22137 / NRRL B-23946 / LB-34</strain>
    </source>
</reference>
<dbReference type="EMBL" id="CP002454">
    <property type="protein sequence ID" value="ADV66085.1"/>
    <property type="molecule type" value="Genomic_DNA"/>
</dbReference>
<dbReference type="KEGG" id="dmr:Deima_0425"/>
<dbReference type="HOGENOM" id="CLU_1649351_0_0_0"/>
<accession>E8U4U6</accession>
<proteinExistence type="predicted"/>
<organism evidence="1 2">
    <name type="scientific">Deinococcus maricopensis (strain DSM 21211 / LMG 22137 / NRRL B-23946 / LB-34)</name>
    <dbReference type="NCBI Taxonomy" id="709986"/>
    <lineage>
        <taxon>Bacteria</taxon>
        <taxon>Thermotogati</taxon>
        <taxon>Deinococcota</taxon>
        <taxon>Deinococci</taxon>
        <taxon>Deinococcales</taxon>
        <taxon>Deinococcaceae</taxon>
        <taxon>Deinococcus</taxon>
    </lineage>
</organism>
<name>E8U4U6_DEIML</name>
<evidence type="ECO:0000313" key="2">
    <source>
        <dbReference type="Proteomes" id="UP000008635"/>
    </source>
</evidence>
<protein>
    <submittedName>
        <fullName evidence="1">Uncharacterized protein</fullName>
    </submittedName>
</protein>
<dbReference type="AlphaFoldDB" id="E8U4U6"/>